<dbReference type="EMBL" id="JAATIQ010000319">
    <property type="protein sequence ID" value="KAF4361996.1"/>
    <property type="molecule type" value="Genomic_DNA"/>
</dbReference>
<protein>
    <recommendedName>
        <fullName evidence="1">DUF7054 domain-containing protein</fullName>
    </recommendedName>
</protein>
<reference evidence="4 5" key="1">
    <citation type="journal article" date="2020" name="bioRxiv">
        <title>Sequence and annotation of 42 cannabis genomes reveals extensive copy number variation in cannabinoid synthesis and pathogen resistance genes.</title>
        <authorList>
            <person name="Mckernan K.J."/>
            <person name="Helbert Y."/>
            <person name="Kane L.T."/>
            <person name="Ebling H."/>
            <person name="Zhang L."/>
            <person name="Liu B."/>
            <person name="Eaton Z."/>
            <person name="Mclaughlin S."/>
            <person name="Kingan S."/>
            <person name="Baybayan P."/>
            <person name="Concepcion G."/>
            <person name="Jordan M."/>
            <person name="Riva A."/>
            <person name="Barbazuk W."/>
            <person name="Harkins T."/>
        </authorList>
    </citation>
    <scope>NUCLEOTIDE SEQUENCE [LARGE SCALE GENOMIC DNA]</scope>
    <source>
        <strain evidence="4 5">cv. Jamaican Lion 4</strain>
        <strain evidence="2">Father</strain>
        <strain evidence="3">Mother</strain>
        <tissue evidence="3">Leaf</tissue>
    </source>
</reference>
<dbReference type="AlphaFoldDB" id="A0A7J6EXQ7"/>
<name>A0A7J6EXQ7_CANSA</name>
<feature type="domain" description="DUF7054" evidence="1">
    <location>
        <begin position="10"/>
        <end position="89"/>
    </location>
</feature>
<sequence>MFSLRLKKRLMLISVTFIGSSGPMKLLVDEDELVVSVIRTALKCYAQQQRRPVLGSNVHDFVLYYPNFDSLNPLDKIGSKGNVSGNFVLYKKQEEKSMNSSTTTGGHGRLSTIWKAWMERKEITISNKWHHLLHI</sequence>
<dbReference type="EMBL" id="JAATIP010000177">
    <property type="protein sequence ID" value="KAF4363223.1"/>
    <property type="molecule type" value="Genomic_DNA"/>
</dbReference>
<comment type="caution">
    <text evidence="3">The sequence shown here is derived from an EMBL/GenBank/DDBJ whole genome shotgun (WGS) entry which is preliminary data.</text>
</comment>
<evidence type="ECO:0000313" key="3">
    <source>
        <dbReference type="EMBL" id="KAF4363223.1"/>
    </source>
</evidence>
<accession>A0A7J6EXQ7</accession>
<dbReference type="Proteomes" id="UP000525078">
    <property type="component" value="Unassembled WGS sequence"/>
</dbReference>
<evidence type="ECO:0000313" key="5">
    <source>
        <dbReference type="Proteomes" id="UP000583929"/>
    </source>
</evidence>
<dbReference type="PANTHER" id="PTHR33270">
    <property type="entry name" value="BNAC05G50380D PROTEIN"/>
    <property type="match status" value="1"/>
</dbReference>
<proteinExistence type="predicted"/>
<dbReference type="PANTHER" id="PTHR33270:SF18">
    <property type="entry name" value="OS02G0324700 PROTEIN"/>
    <property type="match status" value="1"/>
</dbReference>
<evidence type="ECO:0000259" key="1">
    <source>
        <dbReference type="Pfam" id="PF23156"/>
    </source>
</evidence>
<keyword evidence="5" id="KW-1185">Reference proteome</keyword>
<evidence type="ECO:0000313" key="4">
    <source>
        <dbReference type="Proteomes" id="UP000525078"/>
    </source>
</evidence>
<gene>
    <name evidence="3" type="ORF">F8388_020793</name>
    <name evidence="2" type="ORF">G4B88_007152</name>
</gene>
<organism evidence="3 4">
    <name type="scientific">Cannabis sativa</name>
    <name type="common">Hemp</name>
    <name type="synonym">Marijuana</name>
    <dbReference type="NCBI Taxonomy" id="3483"/>
    <lineage>
        <taxon>Eukaryota</taxon>
        <taxon>Viridiplantae</taxon>
        <taxon>Streptophyta</taxon>
        <taxon>Embryophyta</taxon>
        <taxon>Tracheophyta</taxon>
        <taxon>Spermatophyta</taxon>
        <taxon>Magnoliopsida</taxon>
        <taxon>eudicotyledons</taxon>
        <taxon>Gunneridae</taxon>
        <taxon>Pentapetalae</taxon>
        <taxon>rosids</taxon>
        <taxon>fabids</taxon>
        <taxon>Rosales</taxon>
        <taxon>Cannabaceae</taxon>
        <taxon>Cannabis</taxon>
    </lineage>
</organism>
<dbReference type="Proteomes" id="UP000583929">
    <property type="component" value="Unassembled WGS sequence"/>
</dbReference>
<dbReference type="InterPro" id="IPR040358">
    <property type="entry name" value="At4g22758-like"/>
</dbReference>
<dbReference type="Pfam" id="PF23156">
    <property type="entry name" value="DUF7054"/>
    <property type="match status" value="1"/>
</dbReference>
<dbReference type="InterPro" id="IPR055482">
    <property type="entry name" value="DUF7054"/>
</dbReference>
<evidence type="ECO:0000313" key="2">
    <source>
        <dbReference type="EMBL" id="KAF4361996.1"/>
    </source>
</evidence>